<dbReference type="PANTHER" id="PTHR15491:SF18">
    <property type="entry name" value="CIZ1 ZINC FINGER PROTEIN, ISOFORM A"/>
    <property type="match status" value="1"/>
</dbReference>
<accession>A0A6J2TDZ6</accession>
<dbReference type="GeneID" id="115623234"/>
<keyword evidence="2" id="KW-1185">Reference proteome</keyword>
<feature type="compositionally biased region" description="Gly residues" evidence="1">
    <location>
        <begin position="136"/>
        <end position="147"/>
    </location>
</feature>
<proteinExistence type="predicted"/>
<feature type="compositionally biased region" description="Low complexity" evidence="1">
    <location>
        <begin position="118"/>
        <end position="129"/>
    </location>
</feature>
<feature type="region of interest" description="Disordered" evidence="1">
    <location>
        <begin position="693"/>
        <end position="889"/>
    </location>
</feature>
<organism evidence="2 3">
    <name type="scientific">Drosophila lebanonensis</name>
    <name type="common">Fruit fly</name>
    <name type="synonym">Scaptodrosophila lebanonensis</name>
    <dbReference type="NCBI Taxonomy" id="7225"/>
    <lineage>
        <taxon>Eukaryota</taxon>
        <taxon>Metazoa</taxon>
        <taxon>Ecdysozoa</taxon>
        <taxon>Arthropoda</taxon>
        <taxon>Hexapoda</taxon>
        <taxon>Insecta</taxon>
        <taxon>Pterygota</taxon>
        <taxon>Neoptera</taxon>
        <taxon>Endopterygota</taxon>
        <taxon>Diptera</taxon>
        <taxon>Brachycera</taxon>
        <taxon>Muscomorpha</taxon>
        <taxon>Ephydroidea</taxon>
        <taxon>Drosophilidae</taxon>
        <taxon>Scaptodrosophila</taxon>
    </lineage>
</organism>
<dbReference type="InterPro" id="IPR026811">
    <property type="entry name" value="CIZ1"/>
</dbReference>
<dbReference type="RefSeq" id="XP_030373343.1">
    <property type="nucleotide sequence ID" value="XM_030517483.1"/>
</dbReference>
<feature type="compositionally biased region" description="Basic and acidic residues" evidence="1">
    <location>
        <begin position="61"/>
        <end position="70"/>
    </location>
</feature>
<feature type="compositionally biased region" description="Basic and acidic residues" evidence="1">
    <location>
        <begin position="370"/>
        <end position="442"/>
    </location>
</feature>
<feature type="compositionally biased region" description="Acidic residues" evidence="1">
    <location>
        <begin position="358"/>
        <end position="369"/>
    </location>
</feature>
<reference evidence="3" key="1">
    <citation type="submission" date="2025-08" db="UniProtKB">
        <authorList>
            <consortium name="RefSeq"/>
        </authorList>
    </citation>
    <scope>IDENTIFICATION</scope>
    <source>
        <strain evidence="3">11010-0011.00</strain>
        <tissue evidence="3">Whole body</tissue>
    </source>
</reference>
<sequence>MRGRGGYIPRGGGTTRGGFYPRSSSNYVNTRTQGNYRPNGGRYENNYNNRYSGGNATGGHYDNRNHDKYNQHGSSGGRYDTGHKRPYDSSRDRNDDRKRARQDDYRRTSSSNDRSDRPSSSQNMGSSSSNYHQRSSGGGGGGGGGGSSSSSYRPRDDSGSRHQRDSSMGPPKRPLLRSVAGTSYISRPRGTMRGSIMRSTMRGVGPMRMVRSRINESNDLRTMRQQLIYAKQKDRARLLKIQQLKSSLRRQRQGGNSSSSDDDDAKDNDDEDAGDKKKKQKSKTDGEADDDDHNDNEEGDDKEADAEETTKKSPIKKRSSKAATEDNGDDAANDEQEEGDVEQDGGNESESKNTTAASDDDMKDNADDESGNKDTDKPKEKSKDSAAEKTGKKKDKDVDDKEKEKSKKTPVKKERSRKDKDDKDSDDERKDKRSSRHRDDEHNNVRKRTFIKLTCVHCHIKCVTFKEYTYHLNSRTHKNSMRQVALRQRSDLQRMRARQRTAQREIEDNSKEEYESRYCRLCRLAYRQPKNLHQASDHHKSIKKFLMPYCGSCHLAFKNAMLYENHRCSLEHIRNKARNDESGSEGSADEREIDLNKFLTVDSVGEIDDDVMDADVDALLIEAETAQKSSDEETRRRGLIGIDFVKSVDTFHCALCNLYSPKEGEETLDEFSKKHCLLHAHVKAYLRHKEDTEKKLKSEAEHDDEGNEADEDGNLDGTGATDPDADEDIEMDEKMPVDDDEDEEEEYGEGEEADKTHDSKLWEEVDKDLGDLLAEVEPMGRNEEEEEEEDESVLNIDIESEKNKLKDAKEETNGNGTDDGVQKDVKPQVAKLSEKKAPATAANTAAASPLKASAIKKEPVSAKKAAPKTPVGKAVNRPGPASTKRNVLVNVKRTSAATIKAATKTAANESK</sequence>
<gene>
    <name evidence="3" type="primary">LOC115623234</name>
</gene>
<feature type="compositionally biased region" description="Polar residues" evidence="1">
    <location>
        <begin position="23"/>
        <end position="33"/>
    </location>
</feature>
<feature type="compositionally biased region" description="Basic and acidic residues" evidence="1">
    <location>
        <begin position="80"/>
        <end position="117"/>
    </location>
</feature>
<evidence type="ECO:0000313" key="2">
    <source>
        <dbReference type="Proteomes" id="UP000504634"/>
    </source>
</evidence>
<feature type="compositionally biased region" description="Low complexity" evidence="1">
    <location>
        <begin position="34"/>
        <end position="54"/>
    </location>
</feature>
<feature type="compositionally biased region" description="Basic and acidic residues" evidence="1">
    <location>
        <begin position="753"/>
        <end position="770"/>
    </location>
</feature>
<feature type="region of interest" description="Disordered" evidence="1">
    <location>
        <begin position="245"/>
        <end position="442"/>
    </location>
</feature>
<dbReference type="OrthoDB" id="6354489at2759"/>
<dbReference type="CTD" id="25792"/>
<feature type="compositionally biased region" description="Acidic residues" evidence="1">
    <location>
        <begin position="326"/>
        <end position="347"/>
    </location>
</feature>
<feature type="compositionally biased region" description="Acidic residues" evidence="1">
    <location>
        <begin position="783"/>
        <end position="792"/>
    </location>
</feature>
<dbReference type="PANTHER" id="PTHR15491">
    <property type="match status" value="1"/>
</dbReference>
<dbReference type="AlphaFoldDB" id="A0A6J2TDZ6"/>
<feature type="compositionally biased region" description="Acidic residues" evidence="1">
    <location>
        <begin position="260"/>
        <end position="273"/>
    </location>
</feature>
<dbReference type="Proteomes" id="UP000504634">
    <property type="component" value="Unplaced"/>
</dbReference>
<feature type="compositionally biased region" description="Acidic residues" evidence="1">
    <location>
        <begin position="287"/>
        <end position="307"/>
    </location>
</feature>
<feature type="compositionally biased region" description="Acidic residues" evidence="1">
    <location>
        <begin position="738"/>
        <end position="752"/>
    </location>
</feature>
<protein>
    <submittedName>
        <fullName evidence="3">Titin homolog</fullName>
    </submittedName>
</protein>
<feature type="compositionally biased region" description="Basic and acidic residues" evidence="1">
    <location>
        <begin position="799"/>
        <end position="812"/>
    </location>
</feature>
<feature type="compositionally biased region" description="Gly residues" evidence="1">
    <location>
        <begin position="1"/>
        <end position="16"/>
    </location>
</feature>
<feature type="region of interest" description="Disordered" evidence="1">
    <location>
        <begin position="490"/>
        <end position="509"/>
    </location>
</feature>
<feature type="compositionally biased region" description="Acidic residues" evidence="1">
    <location>
        <begin position="701"/>
        <end position="714"/>
    </location>
</feature>
<feature type="compositionally biased region" description="Basic and acidic residues" evidence="1">
    <location>
        <begin position="820"/>
        <end position="837"/>
    </location>
</feature>
<feature type="region of interest" description="Disordered" evidence="1">
    <location>
        <begin position="1"/>
        <end position="194"/>
    </location>
</feature>
<feature type="compositionally biased region" description="Basic and acidic residues" evidence="1">
    <location>
        <begin position="153"/>
        <end position="165"/>
    </location>
</feature>
<evidence type="ECO:0000256" key="1">
    <source>
        <dbReference type="SAM" id="MobiDB-lite"/>
    </source>
</evidence>
<name>A0A6J2TDZ6_DROLE</name>
<evidence type="ECO:0000313" key="3">
    <source>
        <dbReference type="RefSeq" id="XP_030373343.1"/>
    </source>
</evidence>
<feature type="compositionally biased region" description="Low complexity" evidence="1">
    <location>
        <begin position="838"/>
        <end position="853"/>
    </location>
</feature>